<comment type="caution">
    <text evidence="2">The sequence shown here is derived from an EMBL/GenBank/DDBJ whole genome shotgun (WGS) entry which is preliminary data.</text>
</comment>
<dbReference type="GO" id="GO:0004674">
    <property type="term" value="F:protein serine/threonine kinase activity"/>
    <property type="evidence" value="ECO:0007669"/>
    <property type="project" value="TreeGrafter"/>
</dbReference>
<evidence type="ECO:0000313" key="2">
    <source>
        <dbReference type="EMBL" id="PIC21704.1"/>
    </source>
</evidence>
<dbReference type="STRING" id="1611254.A0A2G5T2U7"/>
<dbReference type="EMBL" id="PDUG01000006">
    <property type="protein sequence ID" value="PIC21704.1"/>
    <property type="molecule type" value="Genomic_DNA"/>
</dbReference>
<protein>
    <recommendedName>
        <fullName evidence="1">Protein kinase domain-containing protein</fullName>
    </recommendedName>
</protein>
<gene>
    <name evidence="2" type="primary">Cnig_chr_X.g26447</name>
    <name evidence="2" type="ORF">B9Z55_026447</name>
</gene>
<dbReference type="InterPro" id="IPR053235">
    <property type="entry name" value="Ser_Thr_kinase"/>
</dbReference>
<dbReference type="OrthoDB" id="6434410at2759"/>
<dbReference type="GO" id="GO:0005524">
    <property type="term" value="F:ATP binding"/>
    <property type="evidence" value="ECO:0007669"/>
    <property type="project" value="InterPro"/>
</dbReference>
<evidence type="ECO:0000259" key="1">
    <source>
        <dbReference type="PROSITE" id="PS50011"/>
    </source>
</evidence>
<dbReference type="PANTHER" id="PTHR24361">
    <property type="entry name" value="MITOGEN-ACTIVATED KINASE KINASE KINASE"/>
    <property type="match status" value="1"/>
</dbReference>
<organism evidence="2 3">
    <name type="scientific">Caenorhabditis nigoni</name>
    <dbReference type="NCBI Taxonomy" id="1611254"/>
    <lineage>
        <taxon>Eukaryota</taxon>
        <taxon>Metazoa</taxon>
        <taxon>Ecdysozoa</taxon>
        <taxon>Nematoda</taxon>
        <taxon>Chromadorea</taxon>
        <taxon>Rhabditida</taxon>
        <taxon>Rhabditina</taxon>
        <taxon>Rhabditomorpha</taxon>
        <taxon>Rhabditoidea</taxon>
        <taxon>Rhabditidae</taxon>
        <taxon>Peloderinae</taxon>
        <taxon>Caenorhabditis</taxon>
    </lineage>
</organism>
<dbReference type="Pfam" id="PF00069">
    <property type="entry name" value="Pkinase"/>
    <property type="match status" value="1"/>
</dbReference>
<dbReference type="InterPro" id="IPR000719">
    <property type="entry name" value="Prot_kinase_dom"/>
</dbReference>
<dbReference type="AlphaFoldDB" id="A0A2G5T2U7"/>
<keyword evidence="3" id="KW-1185">Reference proteome</keyword>
<dbReference type="SUPFAM" id="SSF56112">
    <property type="entry name" value="Protein kinase-like (PK-like)"/>
    <property type="match status" value="1"/>
</dbReference>
<feature type="domain" description="Protein kinase" evidence="1">
    <location>
        <begin position="28"/>
        <end position="222"/>
    </location>
</feature>
<dbReference type="Proteomes" id="UP000230233">
    <property type="component" value="Chromosome X"/>
</dbReference>
<evidence type="ECO:0000313" key="3">
    <source>
        <dbReference type="Proteomes" id="UP000230233"/>
    </source>
</evidence>
<accession>A0A2G5T2U7</accession>
<name>A0A2G5T2U7_9PELO</name>
<reference evidence="3" key="1">
    <citation type="submission" date="2017-10" db="EMBL/GenBank/DDBJ databases">
        <title>Rapid genome shrinkage in a self-fertile nematode reveals novel sperm competition proteins.</title>
        <authorList>
            <person name="Yin D."/>
            <person name="Schwarz E.M."/>
            <person name="Thomas C.G."/>
            <person name="Felde R.L."/>
            <person name="Korf I.F."/>
            <person name="Cutter A.D."/>
            <person name="Schartner C.M."/>
            <person name="Ralston E.J."/>
            <person name="Meyer B.J."/>
            <person name="Haag E.S."/>
        </authorList>
    </citation>
    <scope>NUCLEOTIDE SEQUENCE [LARGE SCALE GENOMIC DNA]</scope>
    <source>
        <strain evidence="3">JU1422</strain>
    </source>
</reference>
<dbReference type="GO" id="GO:0005737">
    <property type="term" value="C:cytoplasm"/>
    <property type="evidence" value="ECO:0007669"/>
    <property type="project" value="TreeGrafter"/>
</dbReference>
<dbReference type="SMART" id="SM00220">
    <property type="entry name" value="S_TKc"/>
    <property type="match status" value="1"/>
</dbReference>
<dbReference type="InterPro" id="IPR011009">
    <property type="entry name" value="Kinase-like_dom_sf"/>
</dbReference>
<proteinExistence type="predicted"/>
<dbReference type="PROSITE" id="PS50011">
    <property type="entry name" value="PROTEIN_KINASE_DOM"/>
    <property type="match status" value="1"/>
</dbReference>
<sequence>MQTMSSFFGWLFCRQDSSMEVLRKDRQFEPVRILKTGPHYKEILCNNANGNLEFAIAKVFHGNTGMREYAKEFELLTDLKHTNIIEILAKNTLAGFRILVFRNLMNISGRIEMRIPFPVGSVQSLFKDLLTGLSFLHENKYAHRQICPENLLYTPDGVLKITGLSNIALIRNNIKEIQLKGLIGDIMYSPPECFKPAPYSGIDADIYSAGLTLYAMLKLYKP</sequence>
<dbReference type="Gene3D" id="1.10.510.10">
    <property type="entry name" value="Transferase(Phosphotransferase) domain 1"/>
    <property type="match status" value="1"/>
</dbReference>